<keyword evidence="2 6" id="KW-0805">Transcription regulation</keyword>
<feature type="domain" description="RNA polymerase sigma-70" evidence="8">
    <location>
        <begin position="241"/>
        <end position="267"/>
    </location>
</feature>
<dbReference type="SUPFAM" id="SSF88946">
    <property type="entry name" value="Sigma2 domain of RNA polymerase sigma factors"/>
    <property type="match status" value="1"/>
</dbReference>
<dbReference type="PANTHER" id="PTHR30376:SF3">
    <property type="entry name" value="RNA POLYMERASE SIGMA FACTOR RPOH"/>
    <property type="match status" value="1"/>
</dbReference>
<evidence type="ECO:0000256" key="3">
    <source>
        <dbReference type="ARBA" id="ARBA00023082"/>
    </source>
</evidence>
<dbReference type="InterPro" id="IPR013325">
    <property type="entry name" value="RNA_pol_sigma_r2"/>
</dbReference>
<dbReference type="InterPro" id="IPR000943">
    <property type="entry name" value="RNA_pol_sigma70"/>
</dbReference>
<evidence type="ECO:0000259" key="8">
    <source>
        <dbReference type="PROSITE" id="PS00716"/>
    </source>
</evidence>
<dbReference type="OrthoDB" id="5289306at2"/>
<keyword evidence="3 6" id="KW-0731">Sigma factor</keyword>
<dbReference type="InParanoid" id="Q0F128"/>
<dbReference type="PROSITE" id="PS00715">
    <property type="entry name" value="SIGMA70_1"/>
    <property type="match status" value="1"/>
</dbReference>
<reference evidence="9 10" key="1">
    <citation type="submission" date="2006-09" db="EMBL/GenBank/DDBJ databases">
        <authorList>
            <person name="Emerson D."/>
            <person name="Ferriera S."/>
            <person name="Johnson J."/>
            <person name="Kravitz S."/>
            <person name="Halpern A."/>
            <person name="Remington K."/>
            <person name="Beeson K."/>
            <person name="Tran B."/>
            <person name="Rogers Y.-H."/>
            <person name="Friedman R."/>
            <person name="Venter J.C."/>
        </authorList>
    </citation>
    <scope>NUCLEOTIDE SEQUENCE [LARGE SCALE GENOMIC DNA]</scope>
    <source>
        <strain evidence="9 10">PV-1</strain>
    </source>
</reference>
<dbReference type="InterPro" id="IPR013324">
    <property type="entry name" value="RNA_pol_sigma_r3/r4-like"/>
</dbReference>
<dbReference type="Gene3D" id="1.10.601.10">
    <property type="entry name" value="RNA Polymerase Primary Sigma Factor"/>
    <property type="match status" value="1"/>
</dbReference>
<name>Q0F128_9PROT</name>
<dbReference type="Pfam" id="PF04545">
    <property type="entry name" value="Sigma70_r4"/>
    <property type="match status" value="1"/>
</dbReference>
<evidence type="ECO:0000256" key="1">
    <source>
        <dbReference type="ARBA" id="ARBA00007788"/>
    </source>
</evidence>
<dbReference type="PANTHER" id="PTHR30376">
    <property type="entry name" value="SIGMA FACTOR RPOH HEAT SHOCK RELATED"/>
    <property type="match status" value="1"/>
</dbReference>
<dbReference type="NCBIfam" id="NF005143">
    <property type="entry name" value="PRK06596.1"/>
    <property type="match status" value="1"/>
</dbReference>
<evidence type="ECO:0000256" key="6">
    <source>
        <dbReference type="RuleBase" id="RU362124"/>
    </source>
</evidence>
<dbReference type="PRINTS" id="PR00046">
    <property type="entry name" value="SIGMA70FCT"/>
</dbReference>
<dbReference type="FunCoup" id="Q0F128">
    <property type="interactions" value="127"/>
</dbReference>
<comment type="caution">
    <text evidence="9">The sequence shown here is derived from an EMBL/GenBank/DDBJ whole genome shotgun (WGS) entry which is preliminary data.</text>
</comment>
<dbReference type="HOGENOM" id="CLU_014793_3_5_0"/>
<keyword evidence="5 6" id="KW-0804">Transcription</keyword>
<evidence type="ECO:0000256" key="4">
    <source>
        <dbReference type="ARBA" id="ARBA00023125"/>
    </source>
</evidence>
<dbReference type="eggNOG" id="COG0568">
    <property type="taxonomic scope" value="Bacteria"/>
</dbReference>
<dbReference type="InterPro" id="IPR007630">
    <property type="entry name" value="RNA_pol_sigma70_r4"/>
</dbReference>
<dbReference type="GO" id="GO:0016987">
    <property type="term" value="F:sigma factor activity"/>
    <property type="evidence" value="ECO:0007669"/>
    <property type="project" value="UniProtKB-KW"/>
</dbReference>
<evidence type="ECO:0000256" key="5">
    <source>
        <dbReference type="ARBA" id="ARBA00023163"/>
    </source>
</evidence>
<sequence>MAAALELSSLSLFSREMRKTPRLDRAEETRLARLWHDQGDREAARQLVVANLGGVAAIAREYRHFGLPEMDLIQEGTLGLMHAVKRFDPERGFRLMTYASWWVRAAIHDFILHSWSIVKLGTNKLQRRVFAGLQKAKNAIAAFDGSRADDVAADFGITAGEYQEAAGAFLQRDLSLDCACDEGGDAMVHNLESMDASPEQIVTDNNWSEHRQAGLYHALSTLPERDRLILQRRHLSDEPATLKDLSEEFGVSMERIRQLEARAMKQLRESLVNQ</sequence>
<evidence type="ECO:0000259" key="7">
    <source>
        <dbReference type="PROSITE" id="PS00715"/>
    </source>
</evidence>
<keyword evidence="10" id="KW-1185">Reference proteome</keyword>
<dbReference type="Gene3D" id="1.20.140.160">
    <property type="match status" value="1"/>
</dbReference>
<dbReference type="STRING" id="314344.AL013_07020"/>
<dbReference type="AlphaFoldDB" id="Q0F128"/>
<organism evidence="9 10">
    <name type="scientific">Mariprofundus ferrooxydans PV-1</name>
    <dbReference type="NCBI Taxonomy" id="314345"/>
    <lineage>
        <taxon>Bacteria</taxon>
        <taxon>Pseudomonadati</taxon>
        <taxon>Pseudomonadota</taxon>
        <taxon>Candidatius Mariprofundia</taxon>
        <taxon>Mariprofundales</taxon>
        <taxon>Mariprofundaceae</taxon>
        <taxon>Mariprofundus</taxon>
    </lineage>
</organism>
<dbReference type="SUPFAM" id="SSF88659">
    <property type="entry name" value="Sigma3 and sigma4 domains of RNA polymerase sigma factors"/>
    <property type="match status" value="1"/>
</dbReference>
<dbReference type="RefSeq" id="WP_009849826.1">
    <property type="nucleotide sequence ID" value="NZ_DS022294.1"/>
</dbReference>
<keyword evidence="4 6" id="KW-0238">DNA-binding</keyword>
<comment type="function">
    <text evidence="6">Sigma factors are initiation factors that promote the attachment of RNA polymerase to specific initiation sites and are then released.</text>
</comment>
<dbReference type="InterPro" id="IPR014284">
    <property type="entry name" value="RNA_pol_sigma-70_dom"/>
</dbReference>
<dbReference type="NCBIfam" id="TIGR02937">
    <property type="entry name" value="sigma70-ECF"/>
    <property type="match status" value="1"/>
</dbReference>
<dbReference type="EMBL" id="AATS01000003">
    <property type="protein sequence ID" value="EAU55363.1"/>
    <property type="molecule type" value="Genomic_DNA"/>
</dbReference>
<dbReference type="CDD" id="cd06171">
    <property type="entry name" value="Sigma70_r4"/>
    <property type="match status" value="1"/>
</dbReference>
<protein>
    <recommendedName>
        <fullName evidence="6">RNA polymerase sigma factor</fullName>
    </recommendedName>
</protein>
<feature type="domain" description="RNA polymerase sigma-70" evidence="7">
    <location>
        <begin position="71"/>
        <end position="84"/>
    </location>
</feature>
<dbReference type="Pfam" id="PF04542">
    <property type="entry name" value="Sigma70_r2"/>
    <property type="match status" value="1"/>
</dbReference>
<evidence type="ECO:0000256" key="2">
    <source>
        <dbReference type="ARBA" id="ARBA00023015"/>
    </source>
</evidence>
<dbReference type="GO" id="GO:0003677">
    <property type="term" value="F:DNA binding"/>
    <property type="evidence" value="ECO:0007669"/>
    <property type="project" value="UniProtKB-KW"/>
</dbReference>
<dbReference type="InterPro" id="IPR050813">
    <property type="entry name" value="Sigma-70_Factor"/>
</dbReference>
<evidence type="ECO:0000313" key="10">
    <source>
        <dbReference type="Proteomes" id="UP000005297"/>
    </source>
</evidence>
<proteinExistence type="inferred from homology"/>
<evidence type="ECO:0000313" key="9">
    <source>
        <dbReference type="EMBL" id="EAU55363.1"/>
    </source>
</evidence>
<accession>Q0F128</accession>
<dbReference type="InterPro" id="IPR007627">
    <property type="entry name" value="RNA_pol_sigma70_r2"/>
</dbReference>
<comment type="similarity">
    <text evidence="1 6">Belongs to the sigma-70 factor family.</text>
</comment>
<dbReference type="GO" id="GO:0006352">
    <property type="term" value="P:DNA-templated transcription initiation"/>
    <property type="evidence" value="ECO:0007669"/>
    <property type="project" value="InterPro"/>
</dbReference>
<dbReference type="Proteomes" id="UP000005297">
    <property type="component" value="Unassembled WGS sequence"/>
</dbReference>
<dbReference type="PROSITE" id="PS00716">
    <property type="entry name" value="SIGMA70_2"/>
    <property type="match status" value="1"/>
</dbReference>
<gene>
    <name evidence="9" type="ORF">SPV1_11541</name>
</gene>